<organism evidence="1 2">
    <name type="scientific">Rhizobium leguminosarum</name>
    <dbReference type="NCBI Taxonomy" id="384"/>
    <lineage>
        <taxon>Bacteria</taxon>
        <taxon>Pseudomonadati</taxon>
        <taxon>Pseudomonadota</taxon>
        <taxon>Alphaproteobacteria</taxon>
        <taxon>Hyphomicrobiales</taxon>
        <taxon>Rhizobiaceae</taxon>
        <taxon>Rhizobium/Agrobacterium group</taxon>
        <taxon>Rhizobium</taxon>
    </lineage>
</organism>
<dbReference type="Proteomes" id="UP000251166">
    <property type="component" value="Chromosome"/>
</dbReference>
<accession>A0A2Z4YCV4</accession>
<name>A0A2Z4YCV4_RHILE</name>
<evidence type="ECO:0000313" key="1">
    <source>
        <dbReference type="EMBL" id="AXA38809.1"/>
    </source>
</evidence>
<proteinExistence type="predicted"/>
<evidence type="ECO:0000313" key="2">
    <source>
        <dbReference type="Proteomes" id="UP000251166"/>
    </source>
</evidence>
<sequence length="94" mass="10549">MQWLLQQFEDTNKLAEALDQLGISYTWHKVVPFVGEIIPEPVVADPGSVVMFGSYTLWKNARRTVTGRVFSSCVLLVTNRRGTLTSSTVLMRCS</sequence>
<dbReference type="AlphaFoldDB" id="A0A2Z4YCV4"/>
<dbReference type="EMBL" id="CP030760">
    <property type="protein sequence ID" value="AXA38809.1"/>
    <property type="molecule type" value="Genomic_DNA"/>
</dbReference>
<reference evidence="1 2" key="1">
    <citation type="submission" date="2018-07" db="EMBL/GenBank/DDBJ databases">
        <title>Rhizobium leguminosarum strain:ATCC 14479 Genome sequencing and assembly.</title>
        <authorList>
            <person name="Chakraborty R."/>
        </authorList>
    </citation>
    <scope>NUCLEOTIDE SEQUENCE [LARGE SCALE GENOMIC DNA]</scope>
    <source>
        <strain evidence="1 2">ATCC 14479</strain>
    </source>
</reference>
<protein>
    <submittedName>
        <fullName evidence="1">Uncharacterized protein</fullName>
    </submittedName>
</protein>
<gene>
    <name evidence="1" type="ORF">DLJ82_1203</name>
</gene>